<accession>A0A6C0DBA1</accession>
<evidence type="ECO:0000313" key="1">
    <source>
        <dbReference type="EMBL" id="QHT13444.1"/>
    </source>
</evidence>
<name>A0A6C0DBA1_9ZZZZ</name>
<dbReference type="EMBL" id="MN739568">
    <property type="protein sequence ID" value="QHT13444.1"/>
    <property type="molecule type" value="Genomic_DNA"/>
</dbReference>
<reference evidence="1" key="1">
    <citation type="journal article" date="2020" name="Nature">
        <title>Giant virus diversity and host interactions through global metagenomics.</title>
        <authorList>
            <person name="Schulz F."/>
            <person name="Roux S."/>
            <person name="Paez-Espino D."/>
            <person name="Jungbluth S."/>
            <person name="Walsh D.A."/>
            <person name="Denef V.J."/>
            <person name="McMahon K.D."/>
            <person name="Konstantinidis K.T."/>
            <person name="Eloe-Fadrosh E.A."/>
            <person name="Kyrpides N.C."/>
            <person name="Woyke T."/>
        </authorList>
    </citation>
    <scope>NUCLEOTIDE SEQUENCE</scope>
    <source>
        <strain evidence="1">GVMAG-M-3300023174-131</strain>
    </source>
</reference>
<dbReference type="AlphaFoldDB" id="A0A6C0DBA1"/>
<protein>
    <submittedName>
        <fullName evidence="1">Uncharacterized protein</fullName>
    </submittedName>
</protein>
<proteinExistence type="predicted"/>
<sequence length="173" mass="20352">MGIVCTTNKTIIEEPIESIINSKSIDTKTNRIHSEDLNPEQTTCSEDVTSHNNSEDKIIKDKPIRTRRQTYIDKTVLPVNNDNIVMLEELKKFINGLQNLSELTLQKDHWYIDTRQYACRPDKFENTIIRFIKIHFNKEANSKYFLKLSNFKNINSMKQHIEYSELFNLINEA</sequence>
<organism evidence="1">
    <name type="scientific">viral metagenome</name>
    <dbReference type="NCBI Taxonomy" id="1070528"/>
    <lineage>
        <taxon>unclassified sequences</taxon>
        <taxon>metagenomes</taxon>
        <taxon>organismal metagenomes</taxon>
    </lineage>
</organism>